<organism evidence="14 15">
    <name type="scientific">Penicillium nalgiovense</name>
    <dbReference type="NCBI Taxonomy" id="60175"/>
    <lineage>
        <taxon>Eukaryota</taxon>
        <taxon>Fungi</taxon>
        <taxon>Dikarya</taxon>
        <taxon>Ascomycota</taxon>
        <taxon>Pezizomycotina</taxon>
        <taxon>Eurotiomycetes</taxon>
        <taxon>Eurotiomycetidae</taxon>
        <taxon>Eurotiales</taxon>
        <taxon>Aspergillaceae</taxon>
        <taxon>Penicillium</taxon>
    </lineage>
</organism>
<comment type="caution">
    <text evidence="14">The sequence shown here is derived from an EMBL/GenBank/DDBJ whole genome shotgun (WGS) entry which is preliminary data.</text>
</comment>
<accession>A0A9W4MUN5</accession>
<dbReference type="Gene3D" id="2.20.25.10">
    <property type="match status" value="2"/>
</dbReference>
<comment type="similarity">
    <text evidence="12">Belongs to the archaeal rpoM/eukaryotic RPA12/RPB9/RPC11 RNA polymerase family.</text>
</comment>
<dbReference type="SMART" id="SM00440">
    <property type="entry name" value="ZnF_C2C2"/>
    <property type="match status" value="1"/>
</dbReference>
<dbReference type="InterPro" id="IPR001529">
    <property type="entry name" value="Zn_ribbon_RPB9"/>
</dbReference>
<dbReference type="SMART" id="SM00661">
    <property type="entry name" value="RPOL9"/>
    <property type="match status" value="1"/>
</dbReference>
<sequence length="210" mass="23047">MEVTKWLFLPSSSHCLRTHVFSEITLRLVSQYRAFTYLRSMSASPSSTAGGDTKPSDQIHFKFCRECSNLLYPKEDRVNNQLMFTCRTCHVGEPASSHCVYQNHLHSQVGDTAGVTQDVTSDPTVCAPGFCTLCGDIVTCSICDPAPDEDLSEVAPPVGDSLESSELPRANKLCPSCGETEAVFFQSQQRSAETGMKLYYVCCACGQVYV</sequence>
<dbReference type="AlphaFoldDB" id="A0A9W4MUN5"/>
<dbReference type="SUPFAM" id="SSF57783">
    <property type="entry name" value="Zinc beta-ribbon"/>
    <property type="match status" value="2"/>
</dbReference>
<dbReference type="FunFam" id="2.20.25.10:FF:000008">
    <property type="entry name" value="DNA-directed RNA polymerase II subunit RPB9"/>
    <property type="match status" value="1"/>
</dbReference>
<proteinExistence type="inferred from homology"/>
<dbReference type="Proteomes" id="UP001153461">
    <property type="component" value="Unassembled WGS sequence"/>
</dbReference>
<keyword evidence="4 12" id="KW-0240">DNA-directed RNA polymerase</keyword>
<dbReference type="EMBL" id="CAJVNV010000333">
    <property type="protein sequence ID" value="CAG8161507.1"/>
    <property type="molecule type" value="Genomic_DNA"/>
</dbReference>
<gene>
    <name evidence="14" type="ORF">PNAL_LOCUS6380</name>
</gene>
<evidence type="ECO:0000256" key="8">
    <source>
        <dbReference type="ARBA" id="ARBA00023163"/>
    </source>
</evidence>
<evidence type="ECO:0000256" key="5">
    <source>
        <dbReference type="ARBA" id="ARBA00022723"/>
    </source>
</evidence>
<dbReference type="GO" id="GO:0001193">
    <property type="term" value="P:maintenance of transcriptional fidelity during transcription elongation by RNA polymerase II"/>
    <property type="evidence" value="ECO:0007669"/>
    <property type="project" value="TreeGrafter"/>
</dbReference>
<evidence type="ECO:0000256" key="9">
    <source>
        <dbReference type="ARBA" id="ARBA00023242"/>
    </source>
</evidence>
<evidence type="ECO:0000256" key="12">
    <source>
        <dbReference type="RuleBase" id="RU003474"/>
    </source>
</evidence>
<evidence type="ECO:0000313" key="14">
    <source>
        <dbReference type="EMBL" id="CAG8161507.1"/>
    </source>
</evidence>
<protein>
    <recommendedName>
        <fullName evidence="3">DNA-directed RNA polymerase II subunit RPB9</fullName>
    </recommendedName>
    <alternativeName>
        <fullName evidence="10">DNA-directed RNA polymerase II subunit 9</fullName>
    </alternativeName>
</protein>
<dbReference type="GO" id="GO:0003676">
    <property type="term" value="F:nucleic acid binding"/>
    <property type="evidence" value="ECO:0007669"/>
    <property type="project" value="InterPro"/>
</dbReference>
<evidence type="ECO:0000256" key="7">
    <source>
        <dbReference type="ARBA" id="ARBA00022833"/>
    </source>
</evidence>
<dbReference type="Pfam" id="PF02150">
    <property type="entry name" value="Zn_ribbon_RPB9"/>
    <property type="match status" value="1"/>
</dbReference>
<keyword evidence="8 12" id="KW-0804">Transcription</keyword>
<dbReference type="OrthoDB" id="282270at2759"/>
<evidence type="ECO:0000256" key="4">
    <source>
        <dbReference type="ARBA" id="ARBA00022478"/>
    </source>
</evidence>
<dbReference type="GO" id="GO:0005730">
    <property type="term" value="C:nucleolus"/>
    <property type="evidence" value="ECO:0007669"/>
    <property type="project" value="UniProtKB-SubCell"/>
</dbReference>
<reference evidence="14" key="1">
    <citation type="submission" date="2021-07" db="EMBL/GenBank/DDBJ databases">
        <authorList>
            <person name="Branca A.L. A."/>
        </authorList>
    </citation>
    <scope>NUCLEOTIDE SEQUENCE</scope>
</reference>
<evidence type="ECO:0000259" key="13">
    <source>
        <dbReference type="PROSITE" id="PS51133"/>
    </source>
</evidence>
<feature type="domain" description="TFIIS-type" evidence="13">
    <location>
        <begin position="170"/>
        <end position="210"/>
    </location>
</feature>
<evidence type="ECO:0000256" key="3">
    <source>
        <dbReference type="ARBA" id="ARBA00015926"/>
    </source>
</evidence>
<dbReference type="GO" id="GO:0003899">
    <property type="term" value="F:DNA-directed RNA polymerase activity"/>
    <property type="evidence" value="ECO:0007669"/>
    <property type="project" value="InterPro"/>
</dbReference>
<dbReference type="InterPro" id="IPR001222">
    <property type="entry name" value="Znf_TFIIS"/>
</dbReference>
<evidence type="ECO:0000256" key="1">
    <source>
        <dbReference type="ARBA" id="ARBA00004604"/>
    </source>
</evidence>
<dbReference type="CDD" id="cd10508">
    <property type="entry name" value="Zn-ribbon_RPB9"/>
    <property type="match status" value="1"/>
</dbReference>
<dbReference type="Pfam" id="PF01096">
    <property type="entry name" value="Zn_ribbon_TFIIS"/>
    <property type="match status" value="1"/>
</dbReference>
<dbReference type="InterPro" id="IPR034012">
    <property type="entry name" value="Zn_ribbon_RPB9_C"/>
</dbReference>
<evidence type="ECO:0000313" key="15">
    <source>
        <dbReference type="Proteomes" id="UP001153461"/>
    </source>
</evidence>
<dbReference type="PROSITE" id="PS51133">
    <property type="entry name" value="ZF_TFIIS_2"/>
    <property type="match status" value="1"/>
</dbReference>
<keyword evidence="9" id="KW-0539">Nucleus</keyword>
<dbReference type="InterPro" id="IPR012164">
    <property type="entry name" value="Rpa12/Rpb9/Rpc10/TFS"/>
</dbReference>
<keyword evidence="7" id="KW-0862">Zinc</keyword>
<dbReference type="GO" id="GO:0008270">
    <property type="term" value="F:zinc ion binding"/>
    <property type="evidence" value="ECO:0007669"/>
    <property type="project" value="UniProtKB-KW"/>
</dbReference>
<dbReference type="GO" id="GO:0006283">
    <property type="term" value="P:transcription-coupled nucleotide-excision repair"/>
    <property type="evidence" value="ECO:0007669"/>
    <property type="project" value="TreeGrafter"/>
</dbReference>
<evidence type="ECO:0000256" key="2">
    <source>
        <dbReference type="ARBA" id="ARBA00011730"/>
    </source>
</evidence>
<dbReference type="PANTHER" id="PTHR11239">
    <property type="entry name" value="DNA-DIRECTED RNA POLYMERASE"/>
    <property type="match status" value="1"/>
</dbReference>
<comment type="subunit">
    <text evidence="2">Component of the RNA polymerase II (Pol II) complex consisting of 12 subunits.</text>
</comment>
<keyword evidence="6 11" id="KW-0863">Zinc-finger</keyword>
<dbReference type="GO" id="GO:0005665">
    <property type="term" value="C:RNA polymerase II, core complex"/>
    <property type="evidence" value="ECO:0007669"/>
    <property type="project" value="TreeGrafter"/>
</dbReference>
<name>A0A9W4MUN5_PENNA</name>
<evidence type="ECO:0000256" key="6">
    <source>
        <dbReference type="ARBA" id="ARBA00022771"/>
    </source>
</evidence>
<dbReference type="GO" id="GO:0006367">
    <property type="term" value="P:transcription initiation at RNA polymerase II promoter"/>
    <property type="evidence" value="ECO:0007669"/>
    <property type="project" value="TreeGrafter"/>
</dbReference>
<evidence type="ECO:0000256" key="11">
    <source>
        <dbReference type="PROSITE-ProRule" id="PRU00472"/>
    </source>
</evidence>
<dbReference type="PANTHER" id="PTHR11239:SF1">
    <property type="entry name" value="DNA-DIRECTED RNA POLYMERASE II SUBUNIT RPB9"/>
    <property type="match status" value="1"/>
</dbReference>
<comment type="subcellular location">
    <subcellularLocation>
        <location evidence="1">Nucleus</location>
        <location evidence="1">Nucleolus</location>
    </subcellularLocation>
</comment>
<keyword evidence="5 12" id="KW-0479">Metal-binding</keyword>
<evidence type="ECO:0000256" key="10">
    <source>
        <dbReference type="ARBA" id="ARBA00042129"/>
    </source>
</evidence>